<evidence type="ECO:0000259" key="4">
    <source>
        <dbReference type="SMART" id="SM00849"/>
    </source>
</evidence>
<comment type="catalytic activity">
    <reaction evidence="1">
        <text>3',5'-cyclic CMP + H2O = CMP + H(+)</text>
        <dbReference type="Rhea" id="RHEA:72675"/>
        <dbReference type="ChEBI" id="CHEBI:15377"/>
        <dbReference type="ChEBI" id="CHEBI:15378"/>
        <dbReference type="ChEBI" id="CHEBI:58003"/>
        <dbReference type="ChEBI" id="CHEBI:60377"/>
    </reaction>
    <physiologicalReaction direction="left-to-right" evidence="1">
        <dbReference type="Rhea" id="RHEA:72676"/>
    </physiologicalReaction>
</comment>
<dbReference type="InterPro" id="IPR036866">
    <property type="entry name" value="RibonucZ/Hydroxyglut_hydro"/>
</dbReference>
<comment type="catalytic activity">
    <reaction evidence="3">
        <text>3',5'-cyclic UMP + H2O = UMP + H(+)</text>
        <dbReference type="Rhea" id="RHEA:70575"/>
        <dbReference type="ChEBI" id="CHEBI:15377"/>
        <dbReference type="ChEBI" id="CHEBI:15378"/>
        <dbReference type="ChEBI" id="CHEBI:57865"/>
        <dbReference type="ChEBI" id="CHEBI:184387"/>
    </reaction>
    <physiologicalReaction direction="left-to-right" evidence="3">
        <dbReference type="Rhea" id="RHEA:70576"/>
    </physiologicalReaction>
</comment>
<dbReference type="Pfam" id="PF12706">
    <property type="entry name" value="Lactamase_B_2"/>
    <property type="match status" value="1"/>
</dbReference>
<dbReference type="SMART" id="SM00849">
    <property type="entry name" value="Lactamase_B"/>
    <property type="match status" value="1"/>
</dbReference>
<reference evidence="5 6" key="1">
    <citation type="submission" date="2017-07" db="EMBL/GenBank/DDBJ databases">
        <title>Genome sequencing and assembly of Paenibacillus rigui.</title>
        <authorList>
            <person name="Mayilraj S."/>
        </authorList>
    </citation>
    <scope>NUCLEOTIDE SEQUENCE [LARGE SCALE GENOMIC DNA]</scope>
    <source>
        <strain evidence="5 6">JCM 16352</strain>
    </source>
</reference>
<name>A0A229UIX8_9BACL</name>
<accession>A0A229UIX8</accession>
<dbReference type="PANTHER" id="PTHR43546">
    <property type="entry name" value="UPF0173 METAL-DEPENDENT HYDROLASE MJ1163-RELATED"/>
    <property type="match status" value="1"/>
</dbReference>
<proteinExistence type="predicted"/>
<dbReference type="PANTHER" id="PTHR43546:SF3">
    <property type="entry name" value="UPF0173 METAL-DEPENDENT HYDROLASE MJ1163"/>
    <property type="match status" value="1"/>
</dbReference>
<evidence type="ECO:0000313" key="5">
    <source>
        <dbReference type="EMBL" id="OXM83324.1"/>
    </source>
</evidence>
<dbReference type="AlphaFoldDB" id="A0A229UIX8"/>
<dbReference type="InterPro" id="IPR050114">
    <property type="entry name" value="UPF0173_UPF0282_UlaG_hydrolase"/>
</dbReference>
<comment type="function">
    <text evidence="2">Counteracts the endogenous Pycsar antiviral defense system. Phosphodiesterase that enables metal-dependent hydrolysis of host cyclic nucleotide Pycsar defense signals such as cCMP and cUMP.</text>
</comment>
<dbReference type="RefSeq" id="WP_094017916.1">
    <property type="nucleotide sequence ID" value="NZ_NMQW01000049.1"/>
</dbReference>
<dbReference type="OrthoDB" id="9800061at2"/>
<protein>
    <recommendedName>
        <fullName evidence="4">Metallo-beta-lactamase domain-containing protein</fullName>
    </recommendedName>
</protein>
<sequence length="245" mass="26279">MNIQRLPWAGVKVQFENTAIVIDPLFHFPTKFGGPQEPLYPLDAFGPVDAVLITHHHADHFDPQAIIAFYGDTTPVYLPFESVELARESGLKNVQGAAVGDTFGLGGLQATATYSVDGTGDPQVAWVVQGGGKKLIHGGDTLWHGYWWKIAQAFGPFDAAFLPVNGAVLQRPGLTPSGQPICLTPEQAVAAAVVLEASTLVPIHYGVIHHPPLYTQTPDLLDRLQASADGTMNLTILKAKETISL</sequence>
<evidence type="ECO:0000256" key="2">
    <source>
        <dbReference type="ARBA" id="ARBA00034301"/>
    </source>
</evidence>
<dbReference type="Gene3D" id="3.60.15.10">
    <property type="entry name" value="Ribonuclease Z/Hydroxyacylglutathione hydrolase-like"/>
    <property type="match status" value="1"/>
</dbReference>
<organism evidence="5 6">
    <name type="scientific">Paenibacillus rigui</name>
    <dbReference type="NCBI Taxonomy" id="554312"/>
    <lineage>
        <taxon>Bacteria</taxon>
        <taxon>Bacillati</taxon>
        <taxon>Bacillota</taxon>
        <taxon>Bacilli</taxon>
        <taxon>Bacillales</taxon>
        <taxon>Paenibacillaceae</taxon>
        <taxon>Paenibacillus</taxon>
    </lineage>
</organism>
<evidence type="ECO:0000313" key="6">
    <source>
        <dbReference type="Proteomes" id="UP000215509"/>
    </source>
</evidence>
<gene>
    <name evidence="5" type="ORF">CF651_26755</name>
</gene>
<dbReference type="EMBL" id="NMQW01000049">
    <property type="protein sequence ID" value="OXM83324.1"/>
    <property type="molecule type" value="Genomic_DNA"/>
</dbReference>
<dbReference type="InterPro" id="IPR001279">
    <property type="entry name" value="Metallo-B-lactamas"/>
</dbReference>
<evidence type="ECO:0000256" key="1">
    <source>
        <dbReference type="ARBA" id="ARBA00034221"/>
    </source>
</evidence>
<keyword evidence="6" id="KW-1185">Reference proteome</keyword>
<feature type="domain" description="Metallo-beta-lactamase" evidence="4">
    <location>
        <begin position="5"/>
        <end position="178"/>
    </location>
</feature>
<dbReference type="Proteomes" id="UP000215509">
    <property type="component" value="Unassembled WGS sequence"/>
</dbReference>
<evidence type="ECO:0000256" key="3">
    <source>
        <dbReference type="ARBA" id="ARBA00048505"/>
    </source>
</evidence>
<dbReference type="SUPFAM" id="SSF56281">
    <property type="entry name" value="Metallo-hydrolase/oxidoreductase"/>
    <property type="match status" value="1"/>
</dbReference>
<comment type="caution">
    <text evidence="5">The sequence shown here is derived from an EMBL/GenBank/DDBJ whole genome shotgun (WGS) entry which is preliminary data.</text>
</comment>